<feature type="transmembrane region" description="Helical" evidence="7">
    <location>
        <begin position="79"/>
        <end position="108"/>
    </location>
</feature>
<evidence type="ECO:0000256" key="6">
    <source>
        <dbReference type="ARBA" id="ARBA00023136"/>
    </source>
</evidence>
<evidence type="ECO:0000256" key="5">
    <source>
        <dbReference type="ARBA" id="ARBA00022989"/>
    </source>
</evidence>
<sequence length="189" mass="20107">MPLPTDTDRDRLIIPALGPFYETIAQPLAFVALRVAVGLMLAIEGWPKITAPLAQVGFVEGIGFHPGWLWSPVLAGLQFFGGILIAVGLFTRAAALANGVMLAITWWFHVTHPYGDAFLTAAGIDALKAGGDLFTPVAAARLADGGKAFLETVQEKAELASLFWTGSTLLFAAFGGGWLAVDRRLPKVF</sequence>
<dbReference type="PANTHER" id="PTHR33452:SF1">
    <property type="entry name" value="INNER MEMBRANE PROTEIN YPHA-RELATED"/>
    <property type="match status" value="1"/>
</dbReference>
<dbReference type="Pfam" id="PF07681">
    <property type="entry name" value="DoxX"/>
    <property type="match status" value="1"/>
</dbReference>
<comment type="subcellular location">
    <subcellularLocation>
        <location evidence="1">Cell membrane</location>
        <topology evidence="1">Multi-pass membrane protein</topology>
    </subcellularLocation>
</comment>
<gene>
    <name evidence="8" type="ORF">KL86PLE_90249</name>
</gene>
<comment type="similarity">
    <text evidence="2">Belongs to the DoxX family.</text>
</comment>
<feature type="transmembrane region" description="Helical" evidence="7">
    <location>
        <begin position="162"/>
        <end position="181"/>
    </location>
</feature>
<evidence type="ECO:0000256" key="1">
    <source>
        <dbReference type="ARBA" id="ARBA00004651"/>
    </source>
</evidence>
<evidence type="ECO:0000256" key="2">
    <source>
        <dbReference type="ARBA" id="ARBA00006679"/>
    </source>
</evidence>
<dbReference type="InterPro" id="IPR032808">
    <property type="entry name" value="DoxX"/>
</dbReference>
<evidence type="ECO:0000256" key="7">
    <source>
        <dbReference type="SAM" id="Phobius"/>
    </source>
</evidence>
<evidence type="ECO:0000313" key="8">
    <source>
        <dbReference type="EMBL" id="SCM79130.1"/>
    </source>
</evidence>
<dbReference type="RefSeq" id="WP_100082654.1">
    <property type="nucleotide sequence ID" value="NZ_LT608334.1"/>
</dbReference>
<dbReference type="PANTHER" id="PTHR33452">
    <property type="entry name" value="OXIDOREDUCTASE CATD-RELATED"/>
    <property type="match status" value="1"/>
</dbReference>
<proteinExistence type="inferred from homology"/>
<evidence type="ECO:0000256" key="3">
    <source>
        <dbReference type="ARBA" id="ARBA00022475"/>
    </source>
</evidence>
<name>A0A212LNP6_9HYPH</name>
<dbReference type="GO" id="GO:0005886">
    <property type="term" value="C:plasma membrane"/>
    <property type="evidence" value="ECO:0007669"/>
    <property type="project" value="UniProtKB-SubCell"/>
</dbReference>
<keyword evidence="4 7" id="KW-0812">Transmembrane</keyword>
<evidence type="ECO:0000256" key="4">
    <source>
        <dbReference type="ARBA" id="ARBA00022692"/>
    </source>
</evidence>
<keyword evidence="6 7" id="KW-0472">Membrane</keyword>
<accession>A0A212LNP6</accession>
<protein>
    <submittedName>
        <fullName evidence="8">DoxX family protein</fullName>
    </submittedName>
</protein>
<dbReference type="EMBL" id="FMJD01000013">
    <property type="protein sequence ID" value="SCM79130.1"/>
    <property type="molecule type" value="Genomic_DNA"/>
</dbReference>
<reference evidence="8" key="1">
    <citation type="submission" date="2016-08" db="EMBL/GenBank/DDBJ databases">
        <authorList>
            <person name="Seilhamer J.J."/>
        </authorList>
    </citation>
    <scope>NUCLEOTIDE SEQUENCE</scope>
    <source>
        <strain evidence="8">86</strain>
    </source>
</reference>
<dbReference type="InterPro" id="IPR051907">
    <property type="entry name" value="DoxX-like_oxidoreductase"/>
</dbReference>
<keyword evidence="3" id="KW-1003">Cell membrane</keyword>
<dbReference type="AlphaFoldDB" id="A0A212LNP6"/>
<organism evidence="8">
    <name type="scientific">uncultured Pleomorphomonas sp</name>
    <dbReference type="NCBI Taxonomy" id="442121"/>
    <lineage>
        <taxon>Bacteria</taxon>
        <taxon>Pseudomonadati</taxon>
        <taxon>Pseudomonadota</taxon>
        <taxon>Alphaproteobacteria</taxon>
        <taxon>Hyphomicrobiales</taxon>
        <taxon>Pleomorphomonadaceae</taxon>
        <taxon>Pleomorphomonas</taxon>
        <taxon>environmental samples</taxon>
    </lineage>
</organism>
<keyword evidence="5 7" id="KW-1133">Transmembrane helix</keyword>